<sequence length="204" mass="23226">MDEKVGDLIQLLEERDLMENTIIVFQSDHGFSREEIALGGGGTAGIYRGSKFSLFEGGIRVPAFITWRGRISANNVEDSFVTNIDWFPTLAEMCNIKLPVRKIDGKSMVPILNGKSDKGTHKTFFWQSLGTRENPQWAVRDGQWKLLHRPYEAEEEELTEDGYFLVNLKDDPAETTNLAGSHPDIVNNLFEKYSTWIKNVDQQK</sequence>
<dbReference type="PANTHER" id="PTHR42693:SF33">
    <property type="entry name" value="ARYLSULFATASE"/>
    <property type="match status" value="1"/>
</dbReference>
<evidence type="ECO:0000256" key="1">
    <source>
        <dbReference type="ARBA" id="ARBA00008779"/>
    </source>
</evidence>
<proteinExistence type="inferred from homology"/>
<evidence type="ECO:0000313" key="4">
    <source>
        <dbReference type="Proteomes" id="UP000199577"/>
    </source>
</evidence>
<dbReference type="Gene3D" id="3.30.1120.10">
    <property type="match status" value="1"/>
</dbReference>
<dbReference type="InterPro" id="IPR017850">
    <property type="entry name" value="Alkaline_phosphatase_core_sf"/>
</dbReference>
<keyword evidence="4" id="KW-1185">Reference proteome</keyword>
<reference evidence="3 4" key="1">
    <citation type="submission" date="2016-10" db="EMBL/GenBank/DDBJ databases">
        <authorList>
            <person name="de Groot N.N."/>
        </authorList>
    </citation>
    <scope>NUCLEOTIDE SEQUENCE [LARGE SCALE GENOMIC DNA]</scope>
    <source>
        <strain evidence="3 4">DSM 22900</strain>
    </source>
</reference>
<dbReference type="PANTHER" id="PTHR42693">
    <property type="entry name" value="ARYLSULFATASE FAMILY MEMBER"/>
    <property type="match status" value="1"/>
</dbReference>
<dbReference type="STRING" id="623281.SAMN05421747_12927"/>
<dbReference type="SUPFAM" id="SSF53649">
    <property type="entry name" value="Alkaline phosphatase-like"/>
    <property type="match status" value="1"/>
</dbReference>
<feature type="domain" description="Sulfatase N-terminal" evidence="2">
    <location>
        <begin position="1"/>
        <end position="93"/>
    </location>
</feature>
<evidence type="ECO:0000313" key="3">
    <source>
        <dbReference type="EMBL" id="SFC80881.1"/>
    </source>
</evidence>
<dbReference type="Pfam" id="PF00884">
    <property type="entry name" value="Sulfatase"/>
    <property type="match status" value="1"/>
</dbReference>
<name>A0A1I1M654_9SPHI</name>
<comment type="similarity">
    <text evidence="1">Belongs to the sulfatase family.</text>
</comment>
<dbReference type="InterPro" id="IPR050738">
    <property type="entry name" value="Sulfatase"/>
</dbReference>
<dbReference type="Gene3D" id="3.40.720.10">
    <property type="entry name" value="Alkaline Phosphatase, subunit A"/>
    <property type="match status" value="1"/>
</dbReference>
<dbReference type="Proteomes" id="UP000199577">
    <property type="component" value="Unassembled WGS sequence"/>
</dbReference>
<protein>
    <submittedName>
        <fullName evidence="3">Sulfatase</fullName>
    </submittedName>
</protein>
<gene>
    <name evidence="3" type="ORF">SAMN05421747_12927</name>
</gene>
<dbReference type="AlphaFoldDB" id="A0A1I1M654"/>
<dbReference type="GO" id="GO:0004065">
    <property type="term" value="F:arylsulfatase activity"/>
    <property type="evidence" value="ECO:0007669"/>
    <property type="project" value="TreeGrafter"/>
</dbReference>
<accession>A0A1I1M654</accession>
<dbReference type="InterPro" id="IPR000917">
    <property type="entry name" value="Sulfatase_N"/>
</dbReference>
<dbReference type="EMBL" id="FOLL01000029">
    <property type="protein sequence ID" value="SFC80881.1"/>
    <property type="molecule type" value="Genomic_DNA"/>
</dbReference>
<evidence type="ECO:0000259" key="2">
    <source>
        <dbReference type="Pfam" id="PF00884"/>
    </source>
</evidence>
<organism evidence="3 4">
    <name type="scientific">Parapedobacter composti</name>
    <dbReference type="NCBI Taxonomy" id="623281"/>
    <lineage>
        <taxon>Bacteria</taxon>
        <taxon>Pseudomonadati</taxon>
        <taxon>Bacteroidota</taxon>
        <taxon>Sphingobacteriia</taxon>
        <taxon>Sphingobacteriales</taxon>
        <taxon>Sphingobacteriaceae</taxon>
        <taxon>Parapedobacter</taxon>
    </lineage>
</organism>